<feature type="compositionally biased region" description="Pro residues" evidence="16">
    <location>
        <begin position="774"/>
        <end position="784"/>
    </location>
</feature>
<evidence type="ECO:0000256" key="4">
    <source>
        <dbReference type="ARBA" id="ARBA00005865"/>
    </source>
</evidence>
<dbReference type="PROSITE" id="PS51036">
    <property type="entry name" value="ZF_A20"/>
    <property type="match status" value="1"/>
</dbReference>
<dbReference type="SMART" id="SM00259">
    <property type="entry name" value="ZnF_A20"/>
    <property type="match status" value="1"/>
</dbReference>
<feature type="compositionally biased region" description="Basic and acidic residues" evidence="16">
    <location>
        <begin position="446"/>
        <end position="461"/>
    </location>
</feature>
<dbReference type="FunFam" id="1.10.8.10:FF:000017">
    <property type="entry name" value="OTU domain-containing protein 7A"/>
    <property type="match status" value="1"/>
</dbReference>
<feature type="compositionally biased region" description="Low complexity" evidence="16">
    <location>
        <begin position="554"/>
        <end position="563"/>
    </location>
</feature>
<evidence type="ECO:0000256" key="14">
    <source>
        <dbReference type="ARBA" id="ARBA00022833"/>
    </source>
</evidence>
<dbReference type="GO" id="GO:0071108">
    <property type="term" value="P:protein K48-linked deubiquitination"/>
    <property type="evidence" value="ECO:0007669"/>
    <property type="project" value="TreeGrafter"/>
</dbReference>
<protein>
    <recommendedName>
        <fullName evidence="5">ubiquitinyl hydrolase 1</fullName>
        <ecNumber evidence="5">3.4.19.12</ecNumber>
    </recommendedName>
</protein>
<evidence type="ECO:0000256" key="1">
    <source>
        <dbReference type="ARBA" id="ARBA00000707"/>
    </source>
</evidence>
<dbReference type="InterPro" id="IPR054109">
    <property type="entry name" value="UBA_8"/>
</dbReference>
<dbReference type="GO" id="GO:0005737">
    <property type="term" value="C:cytoplasm"/>
    <property type="evidence" value="ECO:0007669"/>
    <property type="project" value="UniProtKB-SubCell"/>
</dbReference>
<dbReference type="InterPro" id="IPR003323">
    <property type="entry name" value="OTU_dom"/>
</dbReference>
<evidence type="ECO:0000256" key="8">
    <source>
        <dbReference type="ARBA" id="ARBA00022670"/>
    </source>
</evidence>
<dbReference type="GO" id="GO:0070530">
    <property type="term" value="F:K63-linked polyubiquitin modification-dependent protein binding"/>
    <property type="evidence" value="ECO:0007669"/>
    <property type="project" value="TreeGrafter"/>
</dbReference>
<evidence type="ECO:0000256" key="11">
    <source>
        <dbReference type="ARBA" id="ARBA00022786"/>
    </source>
</evidence>
<keyword evidence="20" id="KW-1185">Reference proteome</keyword>
<dbReference type="EC" id="3.4.19.12" evidence="5"/>
<evidence type="ECO:0000256" key="15">
    <source>
        <dbReference type="ARBA" id="ARBA00023242"/>
    </source>
</evidence>
<dbReference type="GeneTree" id="ENSGT00940000159172"/>
<keyword evidence="7" id="KW-0597">Phosphoprotein</keyword>
<evidence type="ECO:0000256" key="7">
    <source>
        <dbReference type="ARBA" id="ARBA00022553"/>
    </source>
</evidence>
<dbReference type="PANTHER" id="PTHR13367:SF8">
    <property type="entry name" value="OTU DOMAIN-CONTAINING PROTEIN 7B"/>
    <property type="match status" value="1"/>
</dbReference>
<keyword evidence="9" id="KW-0479">Metal-binding</keyword>
<comment type="catalytic activity">
    <reaction evidence="1">
        <text>Thiol-dependent hydrolysis of ester, thioester, amide, peptide and isopeptide bonds formed by the C-terminal Gly of ubiquitin (a 76-residue protein attached to proteins as an intracellular targeting signal).</text>
        <dbReference type="EC" id="3.4.19.12"/>
    </reaction>
</comment>
<dbReference type="HOGENOM" id="CLU_013263_0_0_1"/>
<dbReference type="Proteomes" id="UP000005207">
    <property type="component" value="Linkage group LG11"/>
</dbReference>
<feature type="compositionally biased region" description="Polar residues" evidence="16">
    <location>
        <begin position="790"/>
        <end position="810"/>
    </location>
</feature>
<accession>I3JPM3</accession>
<evidence type="ECO:0000256" key="12">
    <source>
        <dbReference type="ARBA" id="ARBA00022801"/>
    </source>
</evidence>
<dbReference type="GO" id="GO:0071947">
    <property type="term" value="P:protein deubiquitination involved in ubiquitin-dependent protein catabolic process"/>
    <property type="evidence" value="ECO:0007669"/>
    <property type="project" value="TreeGrafter"/>
</dbReference>
<evidence type="ECO:0000313" key="20">
    <source>
        <dbReference type="Proteomes" id="UP000005207"/>
    </source>
</evidence>
<evidence type="ECO:0000256" key="3">
    <source>
        <dbReference type="ARBA" id="ARBA00004496"/>
    </source>
</evidence>
<feature type="domain" description="OTU" evidence="17">
    <location>
        <begin position="175"/>
        <end position="355"/>
    </location>
</feature>
<name>I3JPM3_ORENI</name>
<dbReference type="Gene3D" id="1.20.5.4770">
    <property type="match status" value="1"/>
</dbReference>
<feature type="region of interest" description="Disordered" evidence="16">
    <location>
        <begin position="622"/>
        <end position="645"/>
    </location>
</feature>
<feature type="region of interest" description="Disordered" evidence="16">
    <location>
        <begin position="433"/>
        <end position="489"/>
    </location>
</feature>
<proteinExistence type="inferred from homology"/>
<organism evidence="19 20">
    <name type="scientific">Oreochromis niloticus</name>
    <name type="common">Nile tilapia</name>
    <name type="synonym">Tilapia nilotica</name>
    <dbReference type="NCBI Taxonomy" id="8128"/>
    <lineage>
        <taxon>Eukaryota</taxon>
        <taxon>Metazoa</taxon>
        <taxon>Chordata</taxon>
        <taxon>Craniata</taxon>
        <taxon>Vertebrata</taxon>
        <taxon>Euteleostomi</taxon>
        <taxon>Actinopterygii</taxon>
        <taxon>Neopterygii</taxon>
        <taxon>Teleostei</taxon>
        <taxon>Neoteleostei</taxon>
        <taxon>Acanthomorphata</taxon>
        <taxon>Ovalentaria</taxon>
        <taxon>Cichlomorphae</taxon>
        <taxon>Cichliformes</taxon>
        <taxon>Cichlidae</taxon>
        <taxon>African cichlids</taxon>
        <taxon>Pseudocrenilabrinae</taxon>
        <taxon>Oreochromini</taxon>
        <taxon>Oreochromis</taxon>
    </lineage>
</organism>
<evidence type="ECO:0000256" key="5">
    <source>
        <dbReference type="ARBA" id="ARBA00012759"/>
    </source>
</evidence>
<evidence type="ECO:0000259" key="17">
    <source>
        <dbReference type="PROSITE" id="PS50802"/>
    </source>
</evidence>
<dbReference type="Gene3D" id="1.10.8.10">
    <property type="entry name" value="DNA helicase RuvA subunit, C-terminal domain"/>
    <property type="match status" value="1"/>
</dbReference>
<feature type="compositionally biased region" description="Basic and acidic residues" evidence="16">
    <location>
        <begin position="468"/>
        <end position="486"/>
    </location>
</feature>
<feature type="compositionally biased region" description="Basic and acidic residues" evidence="16">
    <location>
        <begin position="622"/>
        <end position="637"/>
    </location>
</feature>
<feature type="region of interest" description="Disordered" evidence="16">
    <location>
        <begin position="736"/>
        <end position="818"/>
    </location>
</feature>
<keyword evidence="11" id="KW-0833">Ubl conjugation pathway</keyword>
<comment type="subcellular location">
    <subcellularLocation>
        <location evidence="3">Cytoplasm</location>
    </subcellularLocation>
    <subcellularLocation>
        <location evidence="2">Nucleus</location>
    </subcellularLocation>
</comment>
<dbReference type="GO" id="GO:0008270">
    <property type="term" value="F:zinc ion binding"/>
    <property type="evidence" value="ECO:0007669"/>
    <property type="project" value="UniProtKB-KW"/>
</dbReference>
<keyword evidence="15" id="KW-0539">Nucleus</keyword>
<feature type="domain" description="A20-type" evidence="18">
    <location>
        <begin position="827"/>
        <end position="862"/>
    </location>
</feature>
<dbReference type="PANTHER" id="PTHR13367">
    <property type="entry name" value="UBIQUITIN THIOESTERASE"/>
    <property type="match status" value="1"/>
</dbReference>
<dbReference type="GO" id="GO:0003677">
    <property type="term" value="F:DNA binding"/>
    <property type="evidence" value="ECO:0007669"/>
    <property type="project" value="InterPro"/>
</dbReference>
<dbReference type="Pfam" id="PF02338">
    <property type="entry name" value="OTU"/>
    <property type="match status" value="1"/>
</dbReference>
<keyword evidence="12" id="KW-0378">Hydrolase</keyword>
<reference evidence="19" key="3">
    <citation type="submission" date="2025-09" db="UniProtKB">
        <authorList>
            <consortium name="Ensembl"/>
        </authorList>
    </citation>
    <scope>IDENTIFICATION</scope>
</reference>
<keyword evidence="10" id="KW-0863">Zinc-finger</keyword>
<evidence type="ECO:0000256" key="2">
    <source>
        <dbReference type="ARBA" id="ARBA00004123"/>
    </source>
</evidence>
<evidence type="ECO:0000259" key="18">
    <source>
        <dbReference type="PROSITE" id="PS51036"/>
    </source>
</evidence>
<dbReference type="InterPro" id="IPR051346">
    <property type="entry name" value="OTU_Deubiquitinase"/>
</dbReference>
<keyword evidence="6" id="KW-0963">Cytoplasm</keyword>
<dbReference type="CDD" id="cd14347">
    <property type="entry name" value="UBA_Cezanne_like"/>
    <property type="match status" value="1"/>
</dbReference>
<dbReference type="Pfam" id="PF01754">
    <property type="entry name" value="zf-A20"/>
    <property type="match status" value="1"/>
</dbReference>
<keyword evidence="8" id="KW-0645">Protease</keyword>
<dbReference type="PROSITE" id="PS50802">
    <property type="entry name" value="OTU"/>
    <property type="match status" value="1"/>
</dbReference>
<dbReference type="AlphaFoldDB" id="I3JPM3"/>
<evidence type="ECO:0000256" key="10">
    <source>
        <dbReference type="ARBA" id="ARBA00022771"/>
    </source>
</evidence>
<dbReference type="GO" id="GO:0004843">
    <property type="term" value="F:cysteine-type deubiquitinase activity"/>
    <property type="evidence" value="ECO:0007669"/>
    <property type="project" value="UniProtKB-EC"/>
</dbReference>
<evidence type="ECO:0000256" key="13">
    <source>
        <dbReference type="ARBA" id="ARBA00022807"/>
    </source>
</evidence>
<reference evidence="20" key="1">
    <citation type="submission" date="2012-01" db="EMBL/GenBank/DDBJ databases">
        <title>The Genome Sequence of Oreochromis niloticus (Nile Tilapia).</title>
        <authorList>
            <consortium name="Broad Institute Genome Assembly Team"/>
            <consortium name="Broad Institute Sequencing Platform"/>
            <person name="Di Palma F."/>
            <person name="Johnson J."/>
            <person name="Lander E.S."/>
            <person name="Lindblad-Toh K."/>
        </authorList>
    </citation>
    <scope>NUCLEOTIDE SEQUENCE [LARGE SCALE GENOMIC DNA]</scope>
</reference>
<feature type="region of interest" description="Disordered" evidence="16">
    <location>
        <begin position="503"/>
        <end position="570"/>
    </location>
</feature>
<evidence type="ECO:0000313" key="19">
    <source>
        <dbReference type="Ensembl" id="ENSONIP00000010817.2"/>
    </source>
</evidence>
<dbReference type="GO" id="GO:0035871">
    <property type="term" value="P:protein K11-linked deubiquitination"/>
    <property type="evidence" value="ECO:0007669"/>
    <property type="project" value="TreeGrafter"/>
</dbReference>
<evidence type="ECO:0000256" key="6">
    <source>
        <dbReference type="ARBA" id="ARBA00022490"/>
    </source>
</evidence>
<gene>
    <name evidence="19" type="primary">OTUD7B</name>
    <name evidence="19" type="synonym">otud7b</name>
</gene>
<dbReference type="Ensembl" id="ENSONIT00000010826.2">
    <property type="protein sequence ID" value="ENSONIP00000010817.2"/>
    <property type="gene ID" value="ENSONIG00000008603.2"/>
</dbReference>
<dbReference type="SUPFAM" id="SSF57716">
    <property type="entry name" value="Glucocorticoid receptor-like (DNA-binding domain)"/>
    <property type="match status" value="1"/>
</dbReference>
<dbReference type="InterPro" id="IPR002653">
    <property type="entry name" value="Znf_A20"/>
</dbReference>
<evidence type="ECO:0000256" key="16">
    <source>
        <dbReference type="SAM" id="MobiDB-lite"/>
    </source>
</evidence>
<dbReference type="GO" id="GO:0070536">
    <property type="term" value="P:protein K63-linked deubiquitination"/>
    <property type="evidence" value="ECO:0007669"/>
    <property type="project" value="TreeGrafter"/>
</dbReference>
<comment type="similarity">
    <text evidence="4">Belongs to the peptidase C64 family.</text>
</comment>
<reference evidence="19" key="2">
    <citation type="submission" date="2025-08" db="UniProtKB">
        <authorList>
            <consortium name="Ensembl"/>
        </authorList>
    </citation>
    <scope>IDENTIFICATION</scope>
</reference>
<evidence type="ECO:0000256" key="9">
    <source>
        <dbReference type="ARBA" id="ARBA00022723"/>
    </source>
</evidence>
<keyword evidence="14" id="KW-0862">Zinc</keyword>
<feature type="compositionally biased region" description="Low complexity" evidence="16">
    <location>
        <begin position="763"/>
        <end position="773"/>
    </location>
</feature>
<dbReference type="GO" id="GO:0005634">
    <property type="term" value="C:nucleus"/>
    <property type="evidence" value="ECO:0007669"/>
    <property type="project" value="UniProtKB-SubCell"/>
</dbReference>
<keyword evidence="13" id="KW-0788">Thiol protease</keyword>
<sequence length="870" mass="96316">MTVDMDAVLSDFVRSTGAEPGLARDLLEGKNWDFTAALSDFEQLRQVHAGNLSYSFTEERTYLPPEKEMARVGRPILHRQDEVVQEKRLSRGISHASSTIVSLARSHVSSTGGSSNEPLLDTPLCTFQLPDLTVYRDDFRSFIERDLIEQSMMVALEHAGRLNWWTKVVSNCQSLLPLATSGDGNCLLHAASLGMWGFHDRDLMLRKSLYALMDHGLEREALKRRWRWQQTQQNKESGLVYTEEEWQKEWNELLKLASSEPRIHYSTNGTNGAESSDEPVYESLEEFHVFVLAHVLRRPIVVVADTMLRDSGGEAFAPIPFGGIYLPLEVPAAKCHRSPLVLAYDQAHFSALVSMEQKDSSKEQAVVIPLTDSEHKMLPLHFAVDPGKDWEWGKDDTDNVMLASVALSLEAKLQMLHSYMTVTWLPLPCEQAPLAQPESPTASAGEDARSPPDSGESDKESVSSSSNGKDKTKKEKDKDKDKKRADSVANKLGSFGKSLGSKFKKNVGGLMPGKNVGAGGAKQEGGEKKKGSFRGRKGSKDSSPSAHASEDSGKGSPSSGSDSTESEPYKYSADVKVSLGILRAAMQGERKFIFASLLTTSNRQPFQEEMIQRYLTDAEERFRAEQEQQRREAERKSIANSLQPPKKEVVGCSELSYRPYEPKEELSENSSPSFNTLKLSPLSPSMYSAVVPIPRPSFIDQPLPAASLTQHLHMHGYVDNRRQLAGGSSAISYPGLPSYATLPRHGPTAQPPSHPQYNNSQGPSSLSPSRLAPSYPPEFDPPDYPGAELTTGNYTNGFRDMSSNLDSRNGQPPVRHYSLGSASGLAGLQSSRCRTPNCNYYGHPETGNYCSYCYREELKKRETEPAIHRF</sequence>
<dbReference type="CDD" id="cd22772">
    <property type="entry name" value="OTU_OTUD7B"/>
    <property type="match status" value="1"/>
</dbReference>
<dbReference type="Pfam" id="PF22566">
    <property type="entry name" value="UBA_8"/>
    <property type="match status" value="1"/>
</dbReference>